<dbReference type="GO" id="GO:0050661">
    <property type="term" value="F:NADP binding"/>
    <property type="evidence" value="ECO:0007669"/>
    <property type="project" value="UniProtKB-UniRule"/>
</dbReference>
<dbReference type="PIRSF" id="PIRSF000110">
    <property type="entry name" value="G6PD"/>
    <property type="match status" value="1"/>
</dbReference>
<dbReference type="InterPro" id="IPR001282">
    <property type="entry name" value="G6P_DH"/>
</dbReference>
<feature type="binding site" evidence="7">
    <location>
        <position position="155"/>
    </location>
    <ligand>
        <name>NADP(+)</name>
        <dbReference type="ChEBI" id="CHEBI:58349"/>
    </ligand>
</feature>
<proteinExistence type="inferred from homology"/>
<dbReference type="Gene3D" id="3.40.50.720">
    <property type="entry name" value="NAD(P)-binding Rossmann-like Domain"/>
    <property type="match status" value="1"/>
</dbReference>
<feature type="binding site" evidence="7">
    <location>
        <position position="352"/>
    </location>
    <ligand>
        <name>substrate</name>
    </ligand>
</feature>
<comment type="caution">
    <text evidence="10">The sequence shown here is derived from an EMBL/GenBank/DDBJ whole genome shotgun (WGS) entry which is preliminary data.</text>
</comment>
<dbReference type="InterPro" id="IPR022675">
    <property type="entry name" value="G6P_DH_C"/>
</dbReference>
<gene>
    <name evidence="7" type="primary">zwf</name>
    <name evidence="10" type="ORF">EDD71_10858</name>
</gene>
<dbReference type="Gene3D" id="3.30.360.10">
    <property type="entry name" value="Dihydrodipicolinate Reductase, domain 2"/>
    <property type="match status" value="1"/>
</dbReference>
<dbReference type="HAMAP" id="MF_00966">
    <property type="entry name" value="G6PD"/>
    <property type="match status" value="1"/>
</dbReference>
<feature type="binding site" evidence="7">
    <location>
        <position position="189"/>
    </location>
    <ligand>
        <name>substrate</name>
    </ligand>
</feature>
<comment type="function">
    <text evidence="7">Catalyzes the oxidation of glucose 6-phosphate to 6-phosphogluconolactone.</text>
</comment>
<dbReference type="EC" id="1.1.1.49" evidence="7"/>
<dbReference type="NCBIfam" id="TIGR00871">
    <property type="entry name" value="zwf"/>
    <property type="match status" value="1"/>
</dbReference>
<dbReference type="GO" id="GO:0004345">
    <property type="term" value="F:glucose-6-phosphate dehydrogenase activity"/>
    <property type="evidence" value="ECO:0007669"/>
    <property type="project" value="UniProtKB-UniRule"/>
</dbReference>
<dbReference type="PROSITE" id="PS00069">
    <property type="entry name" value="G6P_DEHYDROGENASE"/>
    <property type="match status" value="1"/>
</dbReference>
<evidence type="ECO:0000259" key="9">
    <source>
        <dbReference type="Pfam" id="PF02781"/>
    </source>
</evidence>
<feature type="binding site" evidence="7">
    <location>
        <position position="185"/>
    </location>
    <ligand>
        <name>substrate</name>
    </ligand>
</feature>
<dbReference type="PANTHER" id="PTHR23429:SF0">
    <property type="entry name" value="GLUCOSE-6-PHOSPHATE 1-DEHYDROGENASE"/>
    <property type="match status" value="1"/>
</dbReference>
<organism evidence="10 11">
    <name type="scientific">Fonticella tunisiensis</name>
    <dbReference type="NCBI Taxonomy" id="1096341"/>
    <lineage>
        <taxon>Bacteria</taxon>
        <taxon>Bacillati</taxon>
        <taxon>Bacillota</taxon>
        <taxon>Clostridia</taxon>
        <taxon>Eubacteriales</taxon>
        <taxon>Clostridiaceae</taxon>
        <taxon>Fonticella</taxon>
    </lineage>
</organism>
<dbReference type="GO" id="GO:0005829">
    <property type="term" value="C:cytosol"/>
    <property type="evidence" value="ECO:0007669"/>
    <property type="project" value="TreeGrafter"/>
</dbReference>
<evidence type="ECO:0000313" key="10">
    <source>
        <dbReference type="EMBL" id="TDT61160.1"/>
    </source>
</evidence>
<feature type="active site" description="Proton acceptor" evidence="7">
    <location>
        <position position="247"/>
    </location>
</feature>
<keyword evidence="6 7" id="KW-0119">Carbohydrate metabolism</keyword>
<keyword evidence="4 7" id="KW-0521">NADP</keyword>
<evidence type="ECO:0000259" key="8">
    <source>
        <dbReference type="Pfam" id="PF00479"/>
    </source>
</evidence>
<feature type="binding site" evidence="7">
    <location>
        <position position="347"/>
    </location>
    <ligand>
        <name>substrate</name>
    </ligand>
</feature>
<sequence length="503" mass="58655">MSTNLNLSCVMVIFGGTGDLTHRKLIPALYNLKYEGILPDNFAVISVGRREKTTETYRNEIYESVKSFSRFKMDDEKWKELSERIYYHRQDFSDDDGYIRLNDFLNELDKKYNTNGNRVYYLAVAPESFETIVGKLHKHCMADNSNSWRRVVIEKPFGRDLKSAQFLNQKINEAFAEKDIYRIDHYLGKEMLQNIMVIRFANAFFEPIWNNRFIDNIQISSSEMVGVENRGGYYEKAGALRDMVQNHMLQLLTLTAMEPPVNLETESIRDEKVKVLRSLQVLTPELVKKNVVRGQYGPGKIEGRGVPGYREEERVSPDSKTETFIALKTYVENFRWSGVPFYIRTGKRMPAKSTEIVIQFKPLPEILYFKEYGIMEPNLLVIKVQPQEGIFLQFNAKRPGTSNIIVPVQMDFCQNCHAGSNSPEAYERLLYDVMRGDSTLFTRWDEVEHSWRFVDNIAQVWNDENTEISKYESGKWGPKEADELLARDNRKWWNIGEVSFKNI</sequence>
<protein>
    <recommendedName>
        <fullName evidence="7">Glucose-6-phosphate 1-dehydrogenase</fullName>
        <shortName evidence="7">G6PD</shortName>
        <ecNumber evidence="7">1.1.1.49</ecNumber>
    </recommendedName>
</protein>
<keyword evidence="11" id="KW-1185">Reference proteome</keyword>
<dbReference type="InterPro" id="IPR036291">
    <property type="entry name" value="NAD(P)-bd_dom_sf"/>
</dbReference>
<evidence type="ECO:0000256" key="6">
    <source>
        <dbReference type="ARBA" id="ARBA00023277"/>
    </source>
</evidence>
<dbReference type="InterPro" id="IPR019796">
    <property type="entry name" value="G6P_DH_AS"/>
</dbReference>
<feature type="domain" description="Glucose-6-phosphate dehydrogenase NAD-binding" evidence="8">
    <location>
        <begin position="12"/>
        <end position="194"/>
    </location>
</feature>
<keyword evidence="3 7" id="KW-0313">Glucose metabolism</keyword>
<dbReference type="SUPFAM" id="SSF51735">
    <property type="entry name" value="NAD(P)-binding Rossmann-fold domains"/>
    <property type="match status" value="1"/>
</dbReference>
<name>A0A4R7KPT8_9CLOT</name>
<evidence type="ECO:0000256" key="2">
    <source>
        <dbReference type="ARBA" id="ARBA00009975"/>
    </source>
</evidence>
<reference evidence="10 11" key="1">
    <citation type="submission" date="2019-03" db="EMBL/GenBank/DDBJ databases">
        <title>Genomic Encyclopedia of Type Strains, Phase IV (KMG-IV): sequencing the most valuable type-strain genomes for metagenomic binning, comparative biology and taxonomic classification.</title>
        <authorList>
            <person name="Goeker M."/>
        </authorList>
    </citation>
    <scope>NUCLEOTIDE SEQUENCE [LARGE SCALE GENOMIC DNA]</scope>
    <source>
        <strain evidence="10 11">DSM 24455</strain>
    </source>
</reference>
<feature type="binding site" evidence="7">
    <location>
        <position position="49"/>
    </location>
    <ligand>
        <name>NADP(+)</name>
        <dbReference type="ChEBI" id="CHEBI:58349"/>
    </ligand>
</feature>
<keyword evidence="5 7" id="KW-0560">Oxidoreductase</keyword>
<comment type="pathway">
    <text evidence="1 7">Carbohydrate degradation; pentose phosphate pathway; D-ribulose 5-phosphate from D-glucose 6-phosphate (oxidative stage): step 1/3.</text>
</comment>
<dbReference type="SUPFAM" id="SSF55347">
    <property type="entry name" value="Glyceraldehyde-3-phosphate dehydrogenase-like, C-terminal domain"/>
    <property type="match status" value="1"/>
</dbReference>
<evidence type="ECO:0000256" key="3">
    <source>
        <dbReference type="ARBA" id="ARBA00022526"/>
    </source>
</evidence>
<feature type="domain" description="Glucose-6-phosphate dehydrogenase C-terminal" evidence="9">
    <location>
        <begin position="196"/>
        <end position="493"/>
    </location>
</feature>
<evidence type="ECO:0000313" key="11">
    <source>
        <dbReference type="Proteomes" id="UP000295325"/>
    </source>
</evidence>
<comment type="similarity">
    <text evidence="2 7">Belongs to the glucose-6-phosphate dehydrogenase family.</text>
</comment>
<dbReference type="PRINTS" id="PR00079">
    <property type="entry name" value="G6PDHDRGNASE"/>
</dbReference>
<dbReference type="Pfam" id="PF02781">
    <property type="entry name" value="G6PD_C"/>
    <property type="match status" value="1"/>
</dbReference>
<dbReference type="Pfam" id="PF00479">
    <property type="entry name" value="G6PD_N"/>
    <property type="match status" value="1"/>
</dbReference>
<dbReference type="UniPathway" id="UPA00115">
    <property type="reaction ID" value="UER00408"/>
</dbReference>
<dbReference type="Proteomes" id="UP000295325">
    <property type="component" value="Unassembled WGS sequence"/>
</dbReference>
<feature type="binding site" evidence="7">
    <location>
        <position position="223"/>
    </location>
    <ligand>
        <name>substrate</name>
    </ligand>
</feature>
<dbReference type="InterPro" id="IPR022674">
    <property type="entry name" value="G6P_DH_NAD-bd"/>
</dbReference>
<comment type="caution">
    <text evidence="7">Lacks conserved residue(s) required for the propagation of feature annotation.</text>
</comment>
<evidence type="ECO:0000256" key="5">
    <source>
        <dbReference type="ARBA" id="ARBA00023002"/>
    </source>
</evidence>
<evidence type="ECO:0000256" key="1">
    <source>
        <dbReference type="ARBA" id="ARBA00004937"/>
    </source>
</evidence>
<feature type="binding site" evidence="7">
    <location>
        <begin position="91"/>
        <end position="92"/>
    </location>
    <ligand>
        <name>NADP(+)</name>
        <dbReference type="ChEBI" id="CHEBI:58349"/>
    </ligand>
</feature>
<dbReference type="EMBL" id="SOAZ01000008">
    <property type="protein sequence ID" value="TDT61160.1"/>
    <property type="molecule type" value="Genomic_DNA"/>
</dbReference>
<evidence type="ECO:0000256" key="7">
    <source>
        <dbReference type="HAMAP-Rule" id="MF_00966"/>
    </source>
</evidence>
<accession>A0A4R7KPT8</accession>
<dbReference type="PANTHER" id="PTHR23429">
    <property type="entry name" value="GLUCOSE-6-PHOSPHATE 1-DEHYDROGENASE G6PD"/>
    <property type="match status" value="1"/>
</dbReference>
<dbReference type="AlphaFoldDB" id="A0A4R7KPT8"/>
<feature type="binding site" evidence="7">
    <location>
        <position position="242"/>
    </location>
    <ligand>
        <name>substrate</name>
    </ligand>
</feature>
<dbReference type="GO" id="GO:0009051">
    <property type="term" value="P:pentose-phosphate shunt, oxidative branch"/>
    <property type="evidence" value="ECO:0007669"/>
    <property type="project" value="TreeGrafter"/>
</dbReference>
<evidence type="ECO:0000256" key="4">
    <source>
        <dbReference type="ARBA" id="ARBA00022857"/>
    </source>
</evidence>
<comment type="catalytic activity">
    <reaction evidence="7">
        <text>D-glucose 6-phosphate + NADP(+) = 6-phospho-D-glucono-1,5-lactone + NADPH + H(+)</text>
        <dbReference type="Rhea" id="RHEA:15841"/>
        <dbReference type="ChEBI" id="CHEBI:15378"/>
        <dbReference type="ChEBI" id="CHEBI:57783"/>
        <dbReference type="ChEBI" id="CHEBI:57955"/>
        <dbReference type="ChEBI" id="CHEBI:58349"/>
        <dbReference type="ChEBI" id="CHEBI:61548"/>
        <dbReference type="EC" id="1.1.1.49"/>
    </reaction>
</comment>
<dbReference type="GO" id="GO:0006006">
    <property type="term" value="P:glucose metabolic process"/>
    <property type="evidence" value="ECO:0007669"/>
    <property type="project" value="UniProtKB-KW"/>
</dbReference>